<protein>
    <submittedName>
        <fullName evidence="1">Uncharacterized protein</fullName>
    </submittedName>
</protein>
<dbReference type="Proteomes" id="UP000027265">
    <property type="component" value="Unassembled WGS sequence"/>
</dbReference>
<dbReference type="STRING" id="933084.A0A067QCF9"/>
<dbReference type="HOGENOM" id="CLU_2229495_0_0_1"/>
<accession>A0A067QCF9</accession>
<gene>
    <name evidence="1" type="ORF">JAAARDRAFT_118117</name>
</gene>
<evidence type="ECO:0000313" key="1">
    <source>
        <dbReference type="EMBL" id="KDQ64753.1"/>
    </source>
</evidence>
<dbReference type="OrthoDB" id="1897642at2759"/>
<dbReference type="InParanoid" id="A0A067QCF9"/>
<reference evidence="2" key="1">
    <citation type="journal article" date="2014" name="Proc. Natl. Acad. Sci. U.S.A.">
        <title>Extensive sampling of basidiomycete genomes demonstrates inadequacy of the white-rot/brown-rot paradigm for wood decay fungi.</title>
        <authorList>
            <person name="Riley R."/>
            <person name="Salamov A.A."/>
            <person name="Brown D.W."/>
            <person name="Nagy L.G."/>
            <person name="Floudas D."/>
            <person name="Held B.W."/>
            <person name="Levasseur A."/>
            <person name="Lombard V."/>
            <person name="Morin E."/>
            <person name="Otillar R."/>
            <person name="Lindquist E.A."/>
            <person name="Sun H."/>
            <person name="LaButti K.M."/>
            <person name="Schmutz J."/>
            <person name="Jabbour D."/>
            <person name="Luo H."/>
            <person name="Baker S.E."/>
            <person name="Pisabarro A.G."/>
            <person name="Walton J.D."/>
            <person name="Blanchette R.A."/>
            <person name="Henrissat B."/>
            <person name="Martin F."/>
            <person name="Cullen D."/>
            <person name="Hibbett D.S."/>
            <person name="Grigoriev I.V."/>
        </authorList>
    </citation>
    <scope>NUCLEOTIDE SEQUENCE [LARGE SCALE GENOMIC DNA]</scope>
    <source>
        <strain evidence="2">MUCL 33604</strain>
    </source>
</reference>
<feature type="non-terminal residue" evidence="1">
    <location>
        <position position="1"/>
    </location>
</feature>
<dbReference type="InterPro" id="IPR036322">
    <property type="entry name" value="WD40_repeat_dom_sf"/>
</dbReference>
<organism evidence="1 2">
    <name type="scientific">Jaapia argillacea MUCL 33604</name>
    <dbReference type="NCBI Taxonomy" id="933084"/>
    <lineage>
        <taxon>Eukaryota</taxon>
        <taxon>Fungi</taxon>
        <taxon>Dikarya</taxon>
        <taxon>Basidiomycota</taxon>
        <taxon>Agaricomycotina</taxon>
        <taxon>Agaricomycetes</taxon>
        <taxon>Agaricomycetidae</taxon>
        <taxon>Jaapiales</taxon>
        <taxon>Jaapiaceae</taxon>
        <taxon>Jaapia</taxon>
    </lineage>
</organism>
<dbReference type="EMBL" id="KL197709">
    <property type="protein sequence ID" value="KDQ64753.1"/>
    <property type="molecule type" value="Genomic_DNA"/>
</dbReference>
<evidence type="ECO:0000313" key="2">
    <source>
        <dbReference type="Proteomes" id="UP000027265"/>
    </source>
</evidence>
<dbReference type="AlphaFoldDB" id="A0A067QCF9"/>
<proteinExistence type="predicted"/>
<sequence length="106" mass="12347">QVDHLDQQIQIFDVRKGGFNRAPCFLFGARDQDNKPQTRYRKGSSYMSYFSLGYNDGSLRIWDYRKPKAIVVKMQHRRPEPIVHTMFSASDVVAYGSHVVTFWDAT</sequence>
<dbReference type="SUPFAM" id="SSF50978">
    <property type="entry name" value="WD40 repeat-like"/>
    <property type="match status" value="1"/>
</dbReference>
<keyword evidence="2" id="KW-1185">Reference proteome</keyword>
<name>A0A067QCF9_9AGAM</name>